<dbReference type="Proteomes" id="UP000032141">
    <property type="component" value="Chromosome C9"/>
</dbReference>
<dbReference type="Gramene" id="Bo9g066870.1">
    <property type="protein sequence ID" value="Bo9g066870.1"/>
    <property type="gene ID" value="Bo9g066870"/>
</dbReference>
<accession>A0A0D3E718</accession>
<keyword evidence="2" id="KW-1185">Reference proteome</keyword>
<dbReference type="AlphaFoldDB" id="A0A0D3E718"/>
<dbReference type="EnsemblPlants" id="Bo9g066870.1">
    <property type="protein sequence ID" value="Bo9g066870.1"/>
    <property type="gene ID" value="Bo9g066870"/>
</dbReference>
<evidence type="ECO:0000313" key="1">
    <source>
        <dbReference type="EnsemblPlants" id="Bo9g066870.1"/>
    </source>
</evidence>
<dbReference type="HOGENOM" id="CLU_085521_2_1_1"/>
<organism evidence="1 2">
    <name type="scientific">Brassica oleracea var. oleracea</name>
    <dbReference type="NCBI Taxonomy" id="109376"/>
    <lineage>
        <taxon>Eukaryota</taxon>
        <taxon>Viridiplantae</taxon>
        <taxon>Streptophyta</taxon>
        <taxon>Embryophyta</taxon>
        <taxon>Tracheophyta</taxon>
        <taxon>Spermatophyta</taxon>
        <taxon>Magnoliopsida</taxon>
        <taxon>eudicotyledons</taxon>
        <taxon>Gunneridae</taxon>
        <taxon>Pentapetalae</taxon>
        <taxon>rosids</taxon>
        <taxon>malvids</taxon>
        <taxon>Brassicales</taxon>
        <taxon>Brassicaceae</taxon>
        <taxon>Brassiceae</taxon>
        <taxon>Brassica</taxon>
    </lineage>
</organism>
<protein>
    <submittedName>
        <fullName evidence="1">Uncharacterized protein</fullName>
    </submittedName>
</protein>
<reference evidence="1" key="2">
    <citation type="submission" date="2015-03" db="UniProtKB">
        <authorList>
            <consortium name="EnsemblPlants"/>
        </authorList>
    </citation>
    <scope>IDENTIFICATION</scope>
</reference>
<sequence length="131" mass="14637">MNPRNIPRDMFLGIYRGTRSSEFSEGPVPRIFRGLRSSEIPDENSEEHFVGTSEDWTIGKSIEISRGNSPSVYSEELSGELVVLGVSSEICFLGIPSENSEGFPSKIEFPRSYFRGLVSSVCRRDNVISIK</sequence>
<proteinExistence type="predicted"/>
<name>A0A0D3E718_BRAOL</name>
<evidence type="ECO:0000313" key="2">
    <source>
        <dbReference type="Proteomes" id="UP000032141"/>
    </source>
</evidence>
<reference evidence="1 2" key="1">
    <citation type="journal article" date="2014" name="Genome Biol.">
        <title>Transcriptome and methylome profiling reveals relics of genome dominance in the mesopolyploid Brassica oleracea.</title>
        <authorList>
            <person name="Parkin I.A."/>
            <person name="Koh C."/>
            <person name="Tang H."/>
            <person name="Robinson S.J."/>
            <person name="Kagale S."/>
            <person name="Clarke W.E."/>
            <person name="Town C.D."/>
            <person name="Nixon J."/>
            <person name="Krishnakumar V."/>
            <person name="Bidwell S.L."/>
            <person name="Denoeud F."/>
            <person name="Belcram H."/>
            <person name="Links M.G."/>
            <person name="Just J."/>
            <person name="Clarke C."/>
            <person name="Bender T."/>
            <person name="Huebert T."/>
            <person name="Mason A.S."/>
            <person name="Pires J.C."/>
            <person name="Barker G."/>
            <person name="Moore J."/>
            <person name="Walley P.G."/>
            <person name="Manoli S."/>
            <person name="Batley J."/>
            <person name="Edwards D."/>
            <person name="Nelson M.N."/>
            <person name="Wang X."/>
            <person name="Paterson A.H."/>
            <person name="King G."/>
            <person name="Bancroft I."/>
            <person name="Chalhoub B."/>
            <person name="Sharpe A.G."/>
        </authorList>
    </citation>
    <scope>NUCLEOTIDE SEQUENCE</scope>
    <source>
        <strain evidence="1 2">cv. TO1000</strain>
    </source>
</reference>